<keyword evidence="3" id="KW-0614">Plasmid</keyword>
<dbReference type="OrthoDB" id="5572547at2"/>
<dbReference type="PROSITE" id="PS50041">
    <property type="entry name" value="C_TYPE_LECTIN_2"/>
    <property type="match status" value="1"/>
</dbReference>
<keyword evidence="5" id="KW-1185">Reference proteome</keyword>
<evidence type="ECO:0000313" key="3">
    <source>
        <dbReference type="EMBL" id="PQJ96921.1"/>
    </source>
</evidence>
<dbReference type="Proteomes" id="UP000239936">
    <property type="component" value="Unassembled WGS sequence"/>
</dbReference>
<dbReference type="InterPro" id="IPR050111">
    <property type="entry name" value="C-type_lectin/snaclec_domain"/>
</dbReference>
<evidence type="ECO:0000313" key="4">
    <source>
        <dbReference type="EMBL" id="PQJ96942.1"/>
    </source>
</evidence>
<gene>
    <name evidence="3" type="ORF">CXB77_05000</name>
    <name evidence="4" type="ORF">CXB77_05110</name>
</gene>
<reference evidence="3 5" key="1">
    <citation type="submission" date="2018-01" db="EMBL/GenBank/DDBJ databases">
        <title>The complete genome sequence of Chromatium okenii LaCa, a purple sulfur bacterium with a turbulent life.</title>
        <authorList>
            <person name="Luedin S.M."/>
            <person name="Liechti N."/>
            <person name="Storelli N."/>
            <person name="Danza F."/>
            <person name="Wittwer M."/>
            <person name="Pothier J.F."/>
            <person name="Tonolla M.A."/>
        </authorList>
    </citation>
    <scope>NUCLEOTIDE SEQUENCE [LARGE SCALE GENOMIC DNA]</scope>
    <source>
        <strain evidence="3 5">LaCa</strain>
        <plasmid evidence="3">pCok299</plasmid>
    </source>
</reference>
<evidence type="ECO:0000313" key="5">
    <source>
        <dbReference type="Proteomes" id="UP000239936"/>
    </source>
</evidence>
<proteinExistence type="predicted"/>
<dbReference type="Gene3D" id="3.10.100.10">
    <property type="entry name" value="Mannose-Binding Protein A, subunit A"/>
    <property type="match status" value="1"/>
</dbReference>
<comment type="caution">
    <text evidence="3">The sequence shown here is derived from an EMBL/GenBank/DDBJ whole genome shotgun (WGS) entry which is preliminary data.</text>
</comment>
<evidence type="ECO:0000259" key="2">
    <source>
        <dbReference type="PROSITE" id="PS50041"/>
    </source>
</evidence>
<dbReference type="EMBL" id="PPGH01000024">
    <property type="protein sequence ID" value="PQJ96942.1"/>
    <property type="molecule type" value="Genomic_DNA"/>
</dbReference>
<accession>A0A2S7XU14</accession>
<dbReference type="InterPro" id="IPR034007">
    <property type="entry name" value="CTLD_bac"/>
</dbReference>
<dbReference type="AlphaFoldDB" id="A0A2S7XU14"/>
<feature type="chain" id="PRO_5033323889" description="C-type lectin domain-containing protein" evidence="1">
    <location>
        <begin position="24"/>
        <end position="257"/>
    </location>
</feature>
<geneLocation type="plasmid" evidence="3">
    <name>pCok299</name>
</geneLocation>
<dbReference type="InterPro" id="IPR016187">
    <property type="entry name" value="CTDL_fold"/>
</dbReference>
<dbReference type="Pfam" id="PF00059">
    <property type="entry name" value="Lectin_C"/>
    <property type="match status" value="1"/>
</dbReference>
<dbReference type="EMBL" id="PPGH01000024">
    <property type="protein sequence ID" value="PQJ96921.1"/>
    <property type="molecule type" value="Genomic_DNA"/>
</dbReference>
<protein>
    <recommendedName>
        <fullName evidence="2">C-type lectin domain-containing protein</fullName>
    </recommendedName>
</protein>
<dbReference type="CDD" id="cd03603">
    <property type="entry name" value="CLECT_VCBS"/>
    <property type="match status" value="1"/>
</dbReference>
<dbReference type="PANTHER" id="PTHR22803">
    <property type="entry name" value="MANNOSE, PHOSPHOLIPASE, LECTIN RECEPTOR RELATED"/>
    <property type="match status" value="1"/>
</dbReference>
<dbReference type="SUPFAM" id="SSF56436">
    <property type="entry name" value="C-type lectin-like"/>
    <property type="match status" value="1"/>
</dbReference>
<dbReference type="SMART" id="SM00034">
    <property type="entry name" value="CLECT"/>
    <property type="match status" value="1"/>
</dbReference>
<organism evidence="3 5">
    <name type="scientific">Chromatium okenii</name>
    <dbReference type="NCBI Taxonomy" id="61644"/>
    <lineage>
        <taxon>Bacteria</taxon>
        <taxon>Pseudomonadati</taxon>
        <taxon>Pseudomonadota</taxon>
        <taxon>Gammaproteobacteria</taxon>
        <taxon>Chromatiales</taxon>
        <taxon>Chromatiaceae</taxon>
        <taxon>Chromatium</taxon>
    </lineage>
</organism>
<feature type="signal peptide" evidence="1">
    <location>
        <begin position="1"/>
        <end position="23"/>
    </location>
</feature>
<dbReference type="InterPro" id="IPR016186">
    <property type="entry name" value="C-type_lectin-like/link_sf"/>
</dbReference>
<name>A0A2S7XU14_9GAMM</name>
<dbReference type="RefSeq" id="WP_105073041.1">
    <property type="nucleotide sequence ID" value="NZ_JAFLKP010000135.1"/>
</dbReference>
<feature type="domain" description="C-type lectin" evidence="2">
    <location>
        <begin position="32"/>
        <end position="145"/>
    </location>
</feature>
<keyword evidence="1" id="KW-0732">Signal</keyword>
<dbReference type="InterPro" id="IPR001304">
    <property type="entry name" value="C-type_lectin-like"/>
</dbReference>
<sequence length="257" mass="28164">MTIHKPLATFTVAILALISVAQADSTKLVNPNNWHTYQGIDSNMTWEDGETYCKSKGGHLATITSSEENEFVFQNIAKNMSTGGSWIGGWDLGGDNWTWITGEKLLYTNWSPGEPNDSGDSMQIYTSNGMWDDYCGSTETSWVCDSPFSQNFICEWDYSYSQYLDVITIPDVNGDQMMDQVVLAMNSGNFYLKTIDSATGKQLKQVALGAATTITPSALTTVGTQISVLITKSTGISVLQLRDNTTLALVKTLTLPK</sequence>
<evidence type="ECO:0000256" key="1">
    <source>
        <dbReference type="SAM" id="SignalP"/>
    </source>
</evidence>